<reference evidence="1" key="1">
    <citation type="submission" date="2013-05" db="EMBL/GenBank/DDBJ databases">
        <authorList>
            <person name="Yim A.K.Y."/>
            <person name="Chan T.F."/>
            <person name="Ji K.M."/>
            <person name="Liu X.Y."/>
            <person name="Zhou J.W."/>
            <person name="Li R.Q."/>
            <person name="Yang K.Y."/>
            <person name="Li J."/>
            <person name="Li M."/>
            <person name="Law P.T.W."/>
            <person name="Wu Y.L."/>
            <person name="Cai Z.L."/>
            <person name="Qin H."/>
            <person name="Bao Y."/>
            <person name="Leung R.K.K."/>
            <person name="Ng P.K.S."/>
            <person name="Zou J."/>
            <person name="Zhong X.J."/>
            <person name="Ran P.X."/>
            <person name="Zhong N.S."/>
            <person name="Liu Z.G."/>
            <person name="Tsui S.K.W."/>
        </authorList>
    </citation>
    <scope>NUCLEOTIDE SEQUENCE</scope>
    <source>
        <strain evidence="1">Derf</strain>
        <tissue evidence="1">Whole organism</tissue>
    </source>
</reference>
<proteinExistence type="predicted"/>
<accession>A0A922HQK5</accession>
<protein>
    <submittedName>
        <fullName evidence="1">Uncharacterized protein</fullName>
    </submittedName>
</protein>
<gene>
    <name evidence="1" type="ORF">DERF_013952</name>
</gene>
<sequence length="71" mass="8404">MSFLTFQIFRGLGTTSETLYNVFFENITYLYKIYNRTVSIINKITTLANNNNNNVVTYRRCFVAKYHQFTA</sequence>
<evidence type="ECO:0000313" key="2">
    <source>
        <dbReference type="Proteomes" id="UP000790347"/>
    </source>
</evidence>
<evidence type="ECO:0000313" key="1">
    <source>
        <dbReference type="EMBL" id="KAH9498025.1"/>
    </source>
</evidence>
<organism evidence="1 2">
    <name type="scientific">Dermatophagoides farinae</name>
    <name type="common">American house dust mite</name>
    <dbReference type="NCBI Taxonomy" id="6954"/>
    <lineage>
        <taxon>Eukaryota</taxon>
        <taxon>Metazoa</taxon>
        <taxon>Ecdysozoa</taxon>
        <taxon>Arthropoda</taxon>
        <taxon>Chelicerata</taxon>
        <taxon>Arachnida</taxon>
        <taxon>Acari</taxon>
        <taxon>Acariformes</taxon>
        <taxon>Sarcoptiformes</taxon>
        <taxon>Astigmata</taxon>
        <taxon>Psoroptidia</taxon>
        <taxon>Analgoidea</taxon>
        <taxon>Pyroglyphidae</taxon>
        <taxon>Dermatophagoidinae</taxon>
        <taxon>Dermatophagoides</taxon>
    </lineage>
</organism>
<dbReference type="Proteomes" id="UP000790347">
    <property type="component" value="Unassembled WGS sequence"/>
</dbReference>
<comment type="caution">
    <text evidence="1">The sequence shown here is derived from an EMBL/GenBank/DDBJ whole genome shotgun (WGS) entry which is preliminary data.</text>
</comment>
<keyword evidence="2" id="KW-1185">Reference proteome</keyword>
<dbReference type="EMBL" id="ASGP02000007">
    <property type="protein sequence ID" value="KAH9498025.1"/>
    <property type="molecule type" value="Genomic_DNA"/>
</dbReference>
<dbReference type="AlphaFoldDB" id="A0A922HQK5"/>
<name>A0A922HQK5_DERFA</name>
<reference evidence="1" key="2">
    <citation type="journal article" date="2022" name="Res Sq">
        <title>Comparative Genomics Reveals Insights into the Divergent Evolution of Astigmatic Mites and Household Pest Adaptations.</title>
        <authorList>
            <person name="Xiong Q."/>
            <person name="Wan A.T.-Y."/>
            <person name="Liu X.-Y."/>
            <person name="Fung C.S.-H."/>
            <person name="Xiao X."/>
            <person name="Malainual N."/>
            <person name="Hou J."/>
            <person name="Wang L."/>
            <person name="Wang M."/>
            <person name="Yang K."/>
            <person name="Cui Y."/>
            <person name="Leung E."/>
            <person name="Nong W."/>
            <person name="Shin S.-K."/>
            <person name="Au S."/>
            <person name="Jeong K.Y."/>
            <person name="Chew F.T."/>
            <person name="Hui J."/>
            <person name="Leung T.F."/>
            <person name="Tungtrongchitr A."/>
            <person name="Zhong N."/>
            <person name="Liu Z."/>
            <person name="Tsui S."/>
        </authorList>
    </citation>
    <scope>NUCLEOTIDE SEQUENCE</scope>
    <source>
        <strain evidence="1">Derf</strain>
        <tissue evidence="1">Whole organism</tissue>
    </source>
</reference>